<evidence type="ECO:0000256" key="7">
    <source>
        <dbReference type="RuleBase" id="RU004020"/>
    </source>
</evidence>
<dbReference type="SMART" id="SM00415">
    <property type="entry name" value="HSF"/>
    <property type="match status" value="1"/>
</dbReference>
<evidence type="ECO:0000256" key="8">
    <source>
        <dbReference type="SAM" id="MobiDB-lite"/>
    </source>
</evidence>
<comment type="similarity">
    <text evidence="2 7">Belongs to the HSF family.</text>
</comment>
<keyword evidence="6" id="KW-0539">Nucleus</keyword>
<dbReference type="InterPro" id="IPR036388">
    <property type="entry name" value="WH-like_DNA-bd_sf"/>
</dbReference>
<dbReference type="PANTHER" id="PTHR10015:SF427">
    <property type="entry name" value="HEAT SHOCK FACTOR PROTEIN"/>
    <property type="match status" value="1"/>
</dbReference>
<evidence type="ECO:0000256" key="2">
    <source>
        <dbReference type="ARBA" id="ARBA00006403"/>
    </source>
</evidence>
<evidence type="ECO:0000313" key="10">
    <source>
        <dbReference type="EMBL" id="CAJ0582424.1"/>
    </source>
</evidence>
<dbReference type="GO" id="GO:0003700">
    <property type="term" value="F:DNA-binding transcription factor activity"/>
    <property type="evidence" value="ECO:0007669"/>
    <property type="project" value="InterPro"/>
</dbReference>
<proteinExistence type="inferred from homology"/>
<evidence type="ECO:0000256" key="3">
    <source>
        <dbReference type="ARBA" id="ARBA00023015"/>
    </source>
</evidence>
<dbReference type="Proteomes" id="UP001177023">
    <property type="component" value="Unassembled WGS sequence"/>
</dbReference>
<dbReference type="GO" id="GO:0005634">
    <property type="term" value="C:nucleus"/>
    <property type="evidence" value="ECO:0007669"/>
    <property type="project" value="UniProtKB-SubCell"/>
</dbReference>
<dbReference type="Gene3D" id="1.10.10.10">
    <property type="entry name" value="Winged helix-like DNA-binding domain superfamily/Winged helix DNA-binding domain"/>
    <property type="match status" value="1"/>
</dbReference>
<dbReference type="InterPro" id="IPR036390">
    <property type="entry name" value="WH_DNA-bd_sf"/>
</dbReference>
<dbReference type="PRINTS" id="PR00056">
    <property type="entry name" value="HSFDOMAIN"/>
</dbReference>
<name>A0AA36G900_9BILA</name>
<dbReference type="SUPFAM" id="SSF46785">
    <property type="entry name" value="Winged helix' DNA-binding domain"/>
    <property type="match status" value="1"/>
</dbReference>
<dbReference type="InterPro" id="IPR000232">
    <property type="entry name" value="HSF_DNA-bd"/>
</dbReference>
<evidence type="ECO:0000313" key="11">
    <source>
        <dbReference type="Proteomes" id="UP001177023"/>
    </source>
</evidence>
<feature type="region of interest" description="Disordered" evidence="8">
    <location>
        <begin position="426"/>
        <end position="474"/>
    </location>
</feature>
<dbReference type="AlphaFoldDB" id="A0AA36G900"/>
<keyword evidence="4" id="KW-0238">DNA-binding</keyword>
<comment type="subcellular location">
    <subcellularLocation>
        <location evidence="1">Nucleus</location>
    </subcellularLocation>
</comment>
<evidence type="ECO:0000256" key="1">
    <source>
        <dbReference type="ARBA" id="ARBA00004123"/>
    </source>
</evidence>
<gene>
    <name evidence="10" type="ORF">MSPICULIGERA_LOCUS20556</name>
</gene>
<evidence type="ECO:0000256" key="5">
    <source>
        <dbReference type="ARBA" id="ARBA00023163"/>
    </source>
</evidence>
<dbReference type="Pfam" id="PF00447">
    <property type="entry name" value="HSF_DNA-bind"/>
    <property type="match status" value="1"/>
</dbReference>
<keyword evidence="5" id="KW-0804">Transcription</keyword>
<accession>A0AA36G900</accession>
<feature type="non-terminal residue" evidence="10">
    <location>
        <position position="474"/>
    </location>
</feature>
<dbReference type="EMBL" id="CATQJA010002664">
    <property type="protein sequence ID" value="CAJ0582424.1"/>
    <property type="molecule type" value="Genomic_DNA"/>
</dbReference>
<evidence type="ECO:0000256" key="4">
    <source>
        <dbReference type="ARBA" id="ARBA00023125"/>
    </source>
</evidence>
<protein>
    <recommendedName>
        <fullName evidence="9">HSF-type DNA-binding domain-containing protein</fullName>
    </recommendedName>
</protein>
<sequence length="474" mass="53464">MPTTTGGQGGAALKEDDKMPLFLIKLWNIVEDQSYQNIIRWDDSGYSFHIIDPYAFCKNVLPHYFKHNNLNSLIRQLNMYGFRKMTPLDRGGLTRSESDQDHLEFSHPYFVRDRPDLLGNIKRKSSARAPVQVNEQGDKMGQSINIVMDELRNLRDKQKGMSNRMEDLIKENESLWEELSIQRAQHQKQQQVVNKLVQFLVALVQPTTKNSSRLGSKRNLLAIDEPLSKRLRGNPSTSGIQSSSGLSDILDRLQRELMDGSFSNKFSFPTNGKEGPIIADVTEELAQSTNVDQPPFANVQTRAPHPQQGVYQQQPSRNPQYHPPMTSTQPSTSRLSAPYVEHAYTPQQGPINHPAAPPPNPNMVQPSQPIENTFSNELSEYLSGVDMGIDNCRDLIGGNWDYTFDEDAWNQLDPDRQIFSPTKSQTRQLALEDGPATSPENQNSNRTLLASPGPGHMDLFPHTPELLTPIQSPR</sequence>
<dbReference type="GO" id="GO:0043565">
    <property type="term" value="F:sequence-specific DNA binding"/>
    <property type="evidence" value="ECO:0007669"/>
    <property type="project" value="InterPro"/>
</dbReference>
<feature type="region of interest" description="Disordered" evidence="8">
    <location>
        <begin position="294"/>
        <end position="370"/>
    </location>
</feature>
<feature type="compositionally biased region" description="Polar residues" evidence="8">
    <location>
        <begin position="438"/>
        <end position="448"/>
    </location>
</feature>
<organism evidence="10 11">
    <name type="scientific">Mesorhabditis spiculigera</name>
    <dbReference type="NCBI Taxonomy" id="96644"/>
    <lineage>
        <taxon>Eukaryota</taxon>
        <taxon>Metazoa</taxon>
        <taxon>Ecdysozoa</taxon>
        <taxon>Nematoda</taxon>
        <taxon>Chromadorea</taxon>
        <taxon>Rhabditida</taxon>
        <taxon>Rhabditina</taxon>
        <taxon>Rhabditomorpha</taxon>
        <taxon>Rhabditoidea</taxon>
        <taxon>Rhabditidae</taxon>
        <taxon>Mesorhabditinae</taxon>
        <taxon>Mesorhabditis</taxon>
    </lineage>
</organism>
<reference evidence="10" key="1">
    <citation type="submission" date="2023-06" db="EMBL/GenBank/DDBJ databases">
        <authorList>
            <person name="Delattre M."/>
        </authorList>
    </citation>
    <scope>NUCLEOTIDE SEQUENCE</scope>
    <source>
        <strain evidence="10">AF72</strain>
    </source>
</reference>
<evidence type="ECO:0000259" key="9">
    <source>
        <dbReference type="SMART" id="SM00415"/>
    </source>
</evidence>
<dbReference type="FunFam" id="1.10.10.10:FF:000027">
    <property type="entry name" value="Heat shock transcription factor 1"/>
    <property type="match status" value="1"/>
</dbReference>
<feature type="compositionally biased region" description="Polar residues" evidence="8">
    <location>
        <begin position="309"/>
        <end position="335"/>
    </location>
</feature>
<feature type="domain" description="HSF-type DNA-binding" evidence="9">
    <location>
        <begin position="18"/>
        <end position="124"/>
    </location>
</feature>
<keyword evidence="3" id="KW-0805">Transcription regulation</keyword>
<dbReference type="PANTHER" id="PTHR10015">
    <property type="entry name" value="HEAT SHOCK TRANSCRIPTION FACTOR"/>
    <property type="match status" value="1"/>
</dbReference>
<comment type="caution">
    <text evidence="10">The sequence shown here is derived from an EMBL/GenBank/DDBJ whole genome shotgun (WGS) entry which is preliminary data.</text>
</comment>
<evidence type="ECO:0000256" key="6">
    <source>
        <dbReference type="ARBA" id="ARBA00023242"/>
    </source>
</evidence>
<keyword evidence="11" id="KW-1185">Reference proteome</keyword>